<reference evidence="2 3" key="1">
    <citation type="submission" date="2024-04" db="EMBL/GenBank/DDBJ databases">
        <title>Draft genome sequence of Sessilibacter corallicola NBRC 116591.</title>
        <authorList>
            <person name="Miyakawa T."/>
            <person name="Kusuya Y."/>
            <person name="Miura T."/>
        </authorList>
    </citation>
    <scope>NUCLEOTIDE SEQUENCE [LARGE SCALE GENOMIC DNA]</scope>
    <source>
        <strain evidence="2 3">KU-00831-HH</strain>
    </source>
</reference>
<accession>A0ABQ0A9D2</accession>
<feature type="transmembrane region" description="Helical" evidence="1">
    <location>
        <begin position="280"/>
        <end position="298"/>
    </location>
</feature>
<comment type="caution">
    <text evidence="2">The sequence shown here is derived from an EMBL/GenBank/DDBJ whole genome shotgun (WGS) entry which is preliminary data.</text>
</comment>
<keyword evidence="1" id="KW-1133">Transmembrane helix</keyword>
<feature type="transmembrane region" description="Helical" evidence="1">
    <location>
        <begin position="348"/>
        <end position="366"/>
    </location>
</feature>
<proteinExistence type="predicted"/>
<dbReference type="Proteomes" id="UP001465153">
    <property type="component" value="Unassembled WGS sequence"/>
</dbReference>
<dbReference type="RefSeq" id="WP_353302935.1">
    <property type="nucleotide sequence ID" value="NZ_BAABWN010000006.1"/>
</dbReference>
<organism evidence="2 3">
    <name type="scientific">Sessilibacter corallicola</name>
    <dbReference type="NCBI Taxonomy" id="2904075"/>
    <lineage>
        <taxon>Bacteria</taxon>
        <taxon>Pseudomonadati</taxon>
        <taxon>Pseudomonadota</taxon>
        <taxon>Gammaproteobacteria</taxon>
        <taxon>Cellvibrionales</taxon>
        <taxon>Cellvibrionaceae</taxon>
        <taxon>Sessilibacter</taxon>
    </lineage>
</organism>
<feature type="transmembrane region" description="Helical" evidence="1">
    <location>
        <begin position="318"/>
        <end position="336"/>
    </location>
</feature>
<dbReference type="EMBL" id="BAABWN010000006">
    <property type="protein sequence ID" value="GAA6168260.1"/>
    <property type="molecule type" value="Genomic_DNA"/>
</dbReference>
<feature type="transmembrane region" description="Helical" evidence="1">
    <location>
        <begin position="103"/>
        <end position="121"/>
    </location>
</feature>
<feature type="transmembrane region" description="Helical" evidence="1">
    <location>
        <begin position="220"/>
        <end position="238"/>
    </location>
</feature>
<feature type="transmembrane region" description="Helical" evidence="1">
    <location>
        <begin position="12"/>
        <end position="30"/>
    </location>
</feature>
<dbReference type="Pfam" id="PF13687">
    <property type="entry name" value="DUF4153"/>
    <property type="match status" value="1"/>
</dbReference>
<evidence type="ECO:0000256" key="1">
    <source>
        <dbReference type="SAM" id="Phobius"/>
    </source>
</evidence>
<protein>
    <submittedName>
        <fullName evidence="2">DUF4153 domain-containing protein</fullName>
    </submittedName>
</protein>
<sequence>MEVKENLPQKLMVLIALIQGLCLLFLHQAIEIGFWPNHQPQWLFALYSVAFIWPIMLLLSLKPGNSAAVVKYTAPFALLSAVLGYYVGSQATPIEHVRYDSLLFGYVFTMLIATFKALMYSQQMASGDGLSYSALFRWSWRNFLTVALALLFAGSFWMILMLWGALFNAIGIRFFRDLFQDPWFYYPAIALANGFGVVIFRRMTHIIDTITRLQQALMKFLLVVLVLVSILFLFALPFTGLDPLWESGGSALILWMQALMLFFVNAVYQDHPDQRPYSLWLHRFIYFGIALLPIYSAISFYGLSLRVDQYGWSIDRCWAFLVWFLLALFPLGYWWGIAKRRDNWLVQLSRVNVAVGLVVLAAMLLINSPLLDFRKIVASDQLERIADNKIDIDTLDVYYFRSKLARPGYEALMKIKEEYGETRPALVLRIDQSYQNHRSSEPASKKEDFLAALKVLSGQPSQTLLTAIYEQESKSSWKLRDTRQFYLKPVDLNQDGEEDYLLVARRLNYIDVKVYYYKDERWQSKYLSASQLIHGDQQQDFIDALTSGEIILKQPEWQILEISGAEFSVQD</sequence>
<name>A0ABQ0A9D2_9GAMM</name>
<feature type="transmembrane region" description="Helical" evidence="1">
    <location>
        <begin position="183"/>
        <end position="200"/>
    </location>
</feature>
<keyword evidence="1" id="KW-0812">Transmembrane</keyword>
<feature type="transmembrane region" description="Helical" evidence="1">
    <location>
        <begin position="42"/>
        <end position="61"/>
    </location>
</feature>
<dbReference type="InterPro" id="IPR025291">
    <property type="entry name" value="DUF4153"/>
</dbReference>
<feature type="transmembrane region" description="Helical" evidence="1">
    <location>
        <begin position="250"/>
        <end position="268"/>
    </location>
</feature>
<gene>
    <name evidence="2" type="ORF">NBRC116591_20710</name>
</gene>
<keyword evidence="1" id="KW-0472">Membrane</keyword>
<evidence type="ECO:0000313" key="2">
    <source>
        <dbReference type="EMBL" id="GAA6168260.1"/>
    </source>
</evidence>
<evidence type="ECO:0000313" key="3">
    <source>
        <dbReference type="Proteomes" id="UP001465153"/>
    </source>
</evidence>
<feature type="transmembrane region" description="Helical" evidence="1">
    <location>
        <begin position="68"/>
        <end position="88"/>
    </location>
</feature>
<feature type="transmembrane region" description="Helical" evidence="1">
    <location>
        <begin position="142"/>
        <end position="163"/>
    </location>
</feature>
<keyword evidence="3" id="KW-1185">Reference proteome</keyword>